<evidence type="ECO:0000256" key="9">
    <source>
        <dbReference type="RuleBase" id="RU363038"/>
    </source>
</evidence>
<dbReference type="PRINTS" id="PR01038">
    <property type="entry name" value="TRNASYNTHARG"/>
</dbReference>
<dbReference type="InterPro" id="IPR009080">
    <property type="entry name" value="tRNAsynth_Ia_anticodon-bd"/>
</dbReference>
<dbReference type="InterPro" id="IPR008909">
    <property type="entry name" value="DALR_anticod-bd"/>
</dbReference>
<keyword evidence="6 8" id="KW-0030">Aminoacyl-tRNA synthetase</keyword>
<evidence type="ECO:0000256" key="4">
    <source>
        <dbReference type="ARBA" id="ARBA00022840"/>
    </source>
</evidence>
<evidence type="ECO:0000256" key="6">
    <source>
        <dbReference type="ARBA" id="ARBA00023146"/>
    </source>
</evidence>
<keyword evidence="4 8" id="KW-0067">ATP-binding</keyword>
<feature type="domain" description="Arginyl tRNA synthetase N-terminal" evidence="12">
    <location>
        <begin position="3"/>
        <end position="88"/>
    </location>
</feature>
<keyword evidence="5 8" id="KW-0648">Protein biosynthesis</keyword>
<comment type="caution">
    <text evidence="13">The sequence shown here is derived from an EMBL/GenBank/DDBJ whole genome shotgun (WGS) entry which is preliminary data.</text>
</comment>
<dbReference type="SMART" id="SM01016">
    <property type="entry name" value="Arg_tRNA_synt_N"/>
    <property type="match status" value="1"/>
</dbReference>
<dbReference type="EC" id="6.1.1.19" evidence="8"/>
<reference evidence="13 14" key="1">
    <citation type="submission" date="2016-04" db="EMBL/GenBank/DDBJ databases">
        <title>Genome sequence of Methanobrevibacter filiformis DSM 11501.</title>
        <authorList>
            <person name="Poehlein A."/>
            <person name="Seedorf H."/>
            <person name="Daniel R."/>
        </authorList>
    </citation>
    <scope>NUCLEOTIDE SEQUENCE [LARGE SCALE GENOMIC DNA]</scope>
    <source>
        <strain evidence="13 14">DSM 11501</strain>
    </source>
</reference>
<dbReference type="NCBIfam" id="TIGR00456">
    <property type="entry name" value="argS"/>
    <property type="match status" value="1"/>
</dbReference>
<dbReference type="AlphaFoldDB" id="A0A165ZNY4"/>
<dbReference type="InterPro" id="IPR036695">
    <property type="entry name" value="Arg-tRNA-synth_N_sf"/>
</dbReference>
<comment type="similarity">
    <text evidence="1 8 9">Belongs to the class-I aminoacyl-tRNA synthetase family.</text>
</comment>
<keyword evidence="10" id="KW-0175">Coiled coil</keyword>
<dbReference type="GO" id="GO:0005524">
    <property type="term" value="F:ATP binding"/>
    <property type="evidence" value="ECO:0007669"/>
    <property type="project" value="UniProtKB-UniRule"/>
</dbReference>
<evidence type="ECO:0000256" key="7">
    <source>
        <dbReference type="ARBA" id="ARBA00049339"/>
    </source>
</evidence>
<keyword evidence="14" id="KW-1185">Reference proteome</keyword>
<name>A0A165ZNY4_9EURY</name>
<organism evidence="13 14">
    <name type="scientific">Methanobrevibacter filiformis</name>
    <dbReference type="NCBI Taxonomy" id="55758"/>
    <lineage>
        <taxon>Archaea</taxon>
        <taxon>Methanobacteriati</taxon>
        <taxon>Methanobacteriota</taxon>
        <taxon>Methanomada group</taxon>
        <taxon>Methanobacteria</taxon>
        <taxon>Methanobacteriales</taxon>
        <taxon>Methanobacteriaceae</taxon>
        <taxon>Methanobrevibacter</taxon>
    </lineage>
</organism>
<evidence type="ECO:0000259" key="11">
    <source>
        <dbReference type="SMART" id="SM00836"/>
    </source>
</evidence>
<dbReference type="InterPro" id="IPR001278">
    <property type="entry name" value="Arg-tRNA-ligase"/>
</dbReference>
<evidence type="ECO:0000256" key="10">
    <source>
        <dbReference type="SAM" id="Coils"/>
    </source>
</evidence>
<dbReference type="InterPro" id="IPR014729">
    <property type="entry name" value="Rossmann-like_a/b/a_fold"/>
</dbReference>
<dbReference type="Pfam" id="PF00750">
    <property type="entry name" value="tRNA-synt_1d"/>
    <property type="match status" value="1"/>
</dbReference>
<gene>
    <name evidence="8 13" type="primary">argS</name>
    <name evidence="13" type="ORF">MBFIL_15800</name>
</gene>
<dbReference type="InterPro" id="IPR001412">
    <property type="entry name" value="aa-tRNA-synth_I_CS"/>
</dbReference>
<evidence type="ECO:0000256" key="5">
    <source>
        <dbReference type="ARBA" id="ARBA00022917"/>
    </source>
</evidence>
<keyword evidence="3 8" id="KW-0547">Nucleotide-binding</keyword>
<dbReference type="HAMAP" id="MF_00123">
    <property type="entry name" value="Arg_tRNA_synth"/>
    <property type="match status" value="1"/>
</dbReference>
<evidence type="ECO:0000313" key="14">
    <source>
        <dbReference type="Proteomes" id="UP000077066"/>
    </source>
</evidence>
<dbReference type="GO" id="GO:0006420">
    <property type="term" value="P:arginyl-tRNA aminoacylation"/>
    <property type="evidence" value="ECO:0007669"/>
    <property type="project" value="UniProtKB-UniRule"/>
</dbReference>
<dbReference type="PROSITE" id="PS00178">
    <property type="entry name" value="AA_TRNA_LIGASE_I"/>
    <property type="match status" value="1"/>
</dbReference>
<dbReference type="RefSeq" id="WP_066973393.1">
    <property type="nucleotide sequence ID" value="NZ_LWMT01000261.1"/>
</dbReference>
<dbReference type="SUPFAM" id="SSF52374">
    <property type="entry name" value="Nucleotidylyl transferase"/>
    <property type="match status" value="1"/>
</dbReference>
<dbReference type="Gene3D" id="3.30.1360.70">
    <property type="entry name" value="Arginyl tRNA synthetase N-terminal domain"/>
    <property type="match status" value="1"/>
</dbReference>
<dbReference type="EMBL" id="LWMT01000261">
    <property type="protein sequence ID" value="KZX10968.1"/>
    <property type="molecule type" value="Genomic_DNA"/>
</dbReference>
<keyword evidence="8" id="KW-0963">Cytoplasm</keyword>
<evidence type="ECO:0000256" key="1">
    <source>
        <dbReference type="ARBA" id="ARBA00005594"/>
    </source>
</evidence>
<evidence type="ECO:0000256" key="3">
    <source>
        <dbReference type="ARBA" id="ARBA00022741"/>
    </source>
</evidence>
<dbReference type="Pfam" id="PF05746">
    <property type="entry name" value="DALR_1"/>
    <property type="match status" value="1"/>
</dbReference>
<comment type="subcellular location">
    <subcellularLocation>
        <location evidence="8">Cytoplasm</location>
    </subcellularLocation>
</comment>
<dbReference type="PANTHER" id="PTHR11956:SF5">
    <property type="entry name" value="ARGININE--TRNA LIGASE, CYTOPLASMIC"/>
    <property type="match status" value="1"/>
</dbReference>
<proteinExistence type="inferred from homology"/>
<dbReference type="SUPFAM" id="SSF47323">
    <property type="entry name" value="Anticodon-binding domain of a subclass of class I aminoacyl-tRNA synthetases"/>
    <property type="match status" value="1"/>
</dbReference>
<dbReference type="Gene3D" id="3.40.50.620">
    <property type="entry name" value="HUPs"/>
    <property type="match status" value="1"/>
</dbReference>
<comment type="catalytic activity">
    <reaction evidence="7 8">
        <text>tRNA(Arg) + L-arginine + ATP = L-arginyl-tRNA(Arg) + AMP + diphosphate</text>
        <dbReference type="Rhea" id="RHEA:20301"/>
        <dbReference type="Rhea" id="RHEA-COMP:9658"/>
        <dbReference type="Rhea" id="RHEA-COMP:9673"/>
        <dbReference type="ChEBI" id="CHEBI:30616"/>
        <dbReference type="ChEBI" id="CHEBI:32682"/>
        <dbReference type="ChEBI" id="CHEBI:33019"/>
        <dbReference type="ChEBI" id="CHEBI:78442"/>
        <dbReference type="ChEBI" id="CHEBI:78513"/>
        <dbReference type="ChEBI" id="CHEBI:456215"/>
        <dbReference type="EC" id="6.1.1.19"/>
    </reaction>
</comment>
<dbReference type="InterPro" id="IPR005148">
    <property type="entry name" value="Arg-tRNA-synth_N"/>
</dbReference>
<dbReference type="SUPFAM" id="SSF55190">
    <property type="entry name" value="Arginyl-tRNA synthetase (ArgRS), N-terminal 'additional' domain"/>
    <property type="match status" value="1"/>
</dbReference>
<protein>
    <recommendedName>
        <fullName evidence="8">Arginine--tRNA ligase</fullName>
        <ecNumber evidence="8">6.1.1.19</ecNumber>
    </recommendedName>
    <alternativeName>
        <fullName evidence="8">Arginyl-tRNA synthetase</fullName>
        <shortName evidence="8">ArgRS</shortName>
    </alternativeName>
</protein>
<dbReference type="GO" id="GO:0004814">
    <property type="term" value="F:arginine-tRNA ligase activity"/>
    <property type="evidence" value="ECO:0007669"/>
    <property type="project" value="UniProtKB-UniRule"/>
</dbReference>
<evidence type="ECO:0000259" key="12">
    <source>
        <dbReference type="SMART" id="SM01016"/>
    </source>
</evidence>
<sequence length="572" mass="64912">MYFKVKNEAIAILKNCLDKLGYEIPDEIKLDNPTNPELGDFASTISFELAKVQKRSPMEIASEIMGNIEIKSIFQKIEAKGPYINFFIDYSIFAKELLKTITKDYGQLEKTGKKIILEHTSANPNGPLHIGHIRNAIIGDSLKRLLTIAGNNLDTQYYVNDMGRQIAIIVFGIKDLKLELDPNFSEKIDHQIGNLYFKANQKLNEEPELNTKVGDLIKTYEAGKDSKLNIVFEKAVEDCLTGVKETLHKLNIEHDEFVWEGQFVRNGEVNKIVDDLIATGYTKKGEVLILDLSQDFGIEKELVLRRSDGTSLYSTRDLAYHSFKSKQGDVVLDILGADHKLAIDQVSVALELIGEKAPEVVFYEFINLPEGSMSTRRGVFVSVDDLIVEAITRAEKELKTRRPELTNNELLKIAEEIGIGAIRYYIAKLSPEKHITFKWDEALSFEKGCASIQYAHARACKLLEKSKKANDNLEIAIDNIDDEEWDLNKAETDLIRILAKFPQVISESAKIRRIHLIAQYVQDLSSAFNKFYKSEQVINHEYEYYRLLLVDKTRITIKNALDILGVVAPITM</sequence>
<dbReference type="GO" id="GO:0005737">
    <property type="term" value="C:cytoplasm"/>
    <property type="evidence" value="ECO:0007669"/>
    <property type="project" value="UniProtKB-SubCell"/>
</dbReference>
<feature type="domain" description="DALR anticodon binding" evidence="11">
    <location>
        <begin position="452"/>
        <end position="572"/>
    </location>
</feature>
<accession>A0A165ZNY4</accession>
<dbReference type="SMART" id="SM00836">
    <property type="entry name" value="DALR_1"/>
    <property type="match status" value="1"/>
</dbReference>
<dbReference type="Pfam" id="PF03485">
    <property type="entry name" value="Arg_tRNA_synt_N"/>
    <property type="match status" value="1"/>
</dbReference>
<evidence type="ECO:0000256" key="2">
    <source>
        <dbReference type="ARBA" id="ARBA00022598"/>
    </source>
</evidence>
<dbReference type="OrthoDB" id="372102at2157"/>
<dbReference type="STRING" id="55758.MBFIL_15800"/>
<dbReference type="CDD" id="cd00671">
    <property type="entry name" value="ArgRS_core"/>
    <property type="match status" value="1"/>
</dbReference>
<dbReference type="PATRIC" id="fig|55758.3.peg.1781"/>
<evidence type="ECO:0000313" key="13">
    <source>
        <dbReference type="EMBL" id="KZX10968.1"/>
    </source>
</evidence>
<keyword evidence="2 8" id="KW-0436">Ligase</keyword>
<dbReference type="Gene3D" id="1.10.730.10">
    <property type="entry name" value="Isoleucyl-tRNA Synthetase, Domain 1"/>
    <property type="match status" value="1"/>
</dbReference>
<feature type="coiled-coil region" evidence="10">
    <location>
        <begin position="463"/>
        <end position="493"/>
    </location>
</feature>
<dbReference type="PANTHER" id="PTHR11956">
    <property type="entry name" value="ARGINYL-TRNA SYNTHETASE"/>
    <property type="match status" value="1"/>
</dbReference>
<dbReference type="InterPro" id="IPR035684">
    <property type="entry name" value="ArgRS_core"/>
</dbReference>
<evidence type="ECO:0000256" key="8">
    <source>
        <dbReference type="HAMAP-Rule" id="MF_00123"/>
    </source>
</evidence>
<feature type="short sequence motif" description="'HIGH' region" evidence="8">
    <location>
        <begin position="122"/>
        <end position="132"/>
    </location>
</feature>
<dbReference type="Proteomes" id="UP000077066">
    <property type="component" value="Unassembled WGS sequence"/>
</dbReference>